<accession>A0A803XXM0</accession>
<dbReference type="GO" id="GO:0006952">
    <property type="term" value="P:defense response"/>
    <property type="evidence" value="ECO:0007669"/>
    <property type="project" value="InterPro"/>
</dbReference>
<dbReference type="KEGG" id="mgp:109367190"/>
<dbReference type="Gene3D" id="2.40.50.40">
    <property type="match status" value="1"/>
</dbReference>
<dbReference type="AlphaFoldDB" id="A0A803XXM0"/>
<evidence type="ECO:0000256" key="2">
    <source>
        <dbReference type="ARBA" id="ARBA00010665"/>
    </source>
</evidence>
<feature type="domain" description="Chemokine interleukin-8-like" evidence="5">
    <location>
        <begin position="91"/>
        <end position="152"/>
    </location>
</feature>
<dbReference type="PANTHER" id="PTHR12015:SF198">
    <property type="entry name" value="PLATELET BASIC PROTEIN"/>
    <property type="match status" value="1"/>
</dbReference>
<dbReference type="OrthoDB" id="9948647at2759"/>
<evidence type="ECO:0000313" key="7">
    <source>
        <dbReference type="Proteomes" id="UP000001645"/>
    </source>
</evidence>
<dbReference type="PRINTS" id="PR00436">
    <property type="entry name" value="INTERLEUKIN8"/>
</dbReference>
<dbReference type="CDD" id="cd00273">
    <property type="entry name" value="Chemokine_CXC"/>
    <property type="match status" value="1"/>
</dbReference>
<dbReference type="InterPro" id="IPR001811">
    <property type="entry name" value="Chemokine_IL8-like_dom"/>
</dbReference>
<evidence type="ECO:0000256" key="3">
    <source>
        <dbReference type="ARBA" id="ARBA00022514"/>
    </source>
</evidence>
<comment type="subcellular location">
    <subcellularLocation>
        <location evidence="1">Secreted</location>
    </subcellularLocation>
</comment>
<protein>
    <recommendedName>
        <fullName evidence="5">Chemokine interleukin-8-like domain-containing protein</fullName>
    </recommendedName>
</protein>
<comment type="similarity">
    <text evidence="2">Belongs to the intercrine alpha (chemokine CxC) family.</text>
</comment>
<dbReference type="GeneID" id="109367190"/>
<organism evidence="6 7">
    <name type="scientific">Meleagris gallopavo</name>
    <name type="common">Wild turkey</name>
    <dbReference type="NCBI Taxonomy" id="9103"/>
    <lineage>
        <taxon>Eukaryota</taxon>
        <taxon>Metazoa</taxon>
        <taxon>Chordata</taxon>
        <taxon>Craniata</taxon>
        <taxon>Vertebrata</taxon>
        <taxon>Euteleostomi</taxon>
        <taxon>Archelosauria</taxon>
        <taxon>Archosauria</taxon>
        <taxon>Dinosauria</taxon>
        <taxon>Saurischia</taxon>
        <taxon>Theropoda</taxon>
        <taxon>Coelurosauria</taxon>
        <taxon>Aves</taxon>
        <taxon>Neognathae</taxon>
        <taxon>Galloanserae</taxon>
        <taxon>Galliformes</taxon>
        <taxon>Phasianidae</taxon>
        <taxon>Meleagridinae</taxon>
        <taxon>Meleagris</taxon>
    </lineage>
</organism>
<dbReference type="Pfam" id="PF00048">
    <property type="entry name" value="IL8"/>
    <property type="match status" value="1"/>
</dbReference>
<evidence type="ECO:0000313" key="6">
    <source>
        <dbReference type="Ensembl" id="ENSMGAP00000024266.1"/>
    </source>
</evidence>
<dbReference type="InterPro" id="IPR001089">
    <property type="entry name" value="Chemokine_CXC"/>
</dbReference>
<dbReference type="Proteomes" id="UP000001645">
    <property type="component" value="Chromosome 4"/>
</dbReference>
<evidence type="ECO:0000259" key="5">
    <source>
        <dbReference type="SMART" id="SM00199"/>
    </source>
</evidence>
<dbReference type="GO" id="GO:0005615">
    <property type="term" value="C:extracellular space"/>
    <property type="evidence" value="ECO:0007669"/>
    <property type="project" value="UniProtKB-KW"/>
</dbReference>
<reference evidence="6" key="2">
    <citation type="submission" date="2025-08" db="UniProtKB">
        <authorList>
            <consortium name="Ensembl"/>
        </authorList>
    </citation>
    <scope>IDENTIFICATION</scope>
</reference>
<dbReference type="GO" id="GO:0006955">
    <property type="term" value="P:immune response"/>
    <property type="evidence" value="ECO:0007669"/>
    <property type="project" value="InterPro"/>
</dbReference>
<dbReference type="GeneTree" id="ENSGT00530000064292"/>
<keyword evidence="7" id="KW-1185">Reference proteome</keyword>
<dbReference type="SMART" id="SM00199">
    <property type="entry name" value="SCY"/>
    <property type="match status" value="1"/>
</dbReference>
<dbReference type="InterPro" id="IPR036048">
    <property type="entry name" value="Interleukin_8-like_sf"/>
</dbReference>
<dbReference type="SUPFAM" id="SSF54117">
    <property type="entry name" value="Interleukin 8-like chemokines"/>
    <property type="match status" value="1"/>
</dbReference>
<dbReference type="GO" id="GO:0008009">
    <property type="term" value="F:chemokine activity"/>
    <property type="evidence" value="ECO:0007669"/>
    <property type="project" value="InterPro"/>
</dbReference>
<dbReference type="FunFam" id="2.40.50.40:FF:000036">
    <property type="entry name" value="Interleukin-8"/>
    <property type="match status" value="1"/>
</dbReference>
<dbReference type="PRINTS" id="PR00437">
    <property type="entry name" value="SMALLCYTKCXC"/>
</dbReference>
<name>A0A803XXM0_MELGA</name>
<dbReference type="Ensembl" id="ENSMGAT00000037689.1">
    <property type="protein sequence ID" value="ENSMGAP00000024266.1"/>
    <property type="gene ID" value="ENSMGAG00000021132.1"/>
</dbReference>
<sequence length="162" mass="17485">MPLCGLRPLFIISITNPASTVSRKGQWVKTTPNPGASRALPHFSYSLAQIGDAAGLGPGPVGMAMRAILLLGLLLVVLCSGDAALLEANGNLNCRCAKTTTAFIPLRKYESIEVRPAGSSCRRLEVLIKLKTLERICVDPNTLWVRKLLQDLPKLRKKAAPQ</sequence>
<reference evidence="6 7" key="1">
    <citation type="journal article" date="2010" name="PLoS Biol.">
        <title>Multi-platform next-generation sequencing of the domestic turkey (Meleagris gallopavo): genome assembly and analysis.</title>
        <authorList>
            <person name="Dalloul R.A."/>
            <person name="Long J.A."/>
            <person name="Zimin A.V."/>
            <person name="Aslam L."/>
            <person name="Beal K."/>
            <person name="Blomberg L.A."/>
            <person name="Bouffard P."/>
            <person name="Burt D.W."/>
            <person name="Crasta O."/>
            <person name="Crooijmans R.P."/>
            <person name="Cooper K."/>
            <person name="Coulombe R.A."/>
            <person name="De S."/>
            <person name="Delany M.E."/>
            <person name="Dodgson J.B."/>
            <person name="Dong J.J."/>
            <person name="Evans C."/>
            <person name="Frederickson K.M."/>
            <person name="Flicek P."/>
            <person name="Florea L."/>
            <person name="Folkerts O."/>
            <person name="Groenen M.A."/>
            <person name="Harkins T.T."/>
            <person name="Herrero J."/>
            <person name="Hoffmann S."/>
            <person name="Megens H.J."/>
            <person name="Jiang A."/>
            <person name="de Jong P."/>
            <person name="Kaiser P."/>
            <person name="Kim H."/>
            <person name="Kim K.W."/>
            <person name="Kim S."/>
            <person name="Langenberger D."/>
            <person name="Lee M.K."/>
            <person name="Lee T."/>
            <person name="Mane S."/>
            <person name="Marcais G."/>
            <person name="Marz M."/>
            <person name="McElroy A.P."/>
            <person name="Modise T."/>
            <person name="Nefedov M."/>
            <person name="Notredame C."/>
            <person name="Paton I.R."/>
            <person name="Payne W.S."/>
            <person name="Pertea G."/>
            <person name="Prickett D."/>
            <person name="Puiu D."/>
            <person name="Qioa D."/>
            <person name="Raineri E."/>
            <person name="Ruffier M."/>
            <person name="Salzberg S.L."/>
            <person name="Schatz M.C."/>
            <person name="Scheuring C."/>
            <person name="Schmidt C.J."/>
            <person name="Schroeder S."/>
            <person name="Searle S.M."/>
            <person name="Smith E.J."/>
            <person name="Smith J."/>
            <person name="Sonstegard T.S."/>
            <person name="Stadler P.F."/>
            <person name="Tafer H."/>
            <person name="Tu Z.J."/>
            <person name="Van Tassell C.P."/>
            <person name="Vilella A.J."/>
            <person name="Williams K.P."/>
            <person name="Yorke J.A."/>
            <person name="Zhang L."/>
            <person name="Zhang H.B."/>
            <person name="Zhang X."/>
            <person name="Zhang Y."/>
            <person name="Reed K.M."/>
        </authorList>
    </citation>
    <scope>NUCLEOTIDE SEQUENCE [LARGE SCALE GENOMIC DNA]</scope>
</reference>
<evidence type="ECO:0000256" key="4">
    <source>
        <dbReference type="ARBA" id="ARBA00022525"/>
    </source>
</evidence>
<evidence type="ECO:0000256" key="1">
    <source>
        <dbReference type="ARBA" id="ARBA00004613"/>
    </source>
</evidence>
<dbReference type="InParanoid" id="A0A803XXM0"/>
<keyword evidence="4" id="KW-0964">Secreted</keyword>
<dbReference type="PANTHER" id="PTHR12015">
    <property type="entry name" value="SMALL INDUCIBLE CYTOKINE A"/>
    <property type="match status" value="1"/>
</dbReference>
<dbReference type="RefSeq" id="XP_019470103.1">
    <property type="nucleotide sequence ID" value="XM_019614558.2"/>
</dbReference>
<gene>
    <name evidence="6" type="primary">LOC109367190</name>
</gene>
<dbReference type="InterPro" id="IPR039809">
    <property type="entry name" value="Chemokine_b/g/d"/>
</dbReference>
<dbReference type="InterPro" id="IPR033899">
    <property type="entry name" value="CXC_Chemokine_domain"/>
</dbReference>
<proteinExistence type="inferred from homology"/>
<keyword evidence="3" id="KW-0202">Cytokine</keyword>
<reference evidence="6" key="3">
    <citation type="submission" date="2025-09" db="UniProtKB">
        <authorList>
            <consortium name="Ensembl"/>
        </authorList>
    </citation>
    <scope>IDENTIFICATION</scope>
</reference>